<gene>
    <name evidence="1" type="ORF">IMCC3317_37710</name>
</gene>
<accession>A0A7L4ZPI1</accession>
<dbReference type="OrthoDB" id="1453782at2"/>
<dbReference type="AlphaFoldDB" id="A0A7L4ZPI1"/>
<dbReference type="RefSeq" id="WP_160130930.1">
    <property type="nucleotide sequence ID" value="NZ_CP019288.1"/>
</dbReference>
<evidence type="ECO:0000313" key="1">
    <source>
        <dbReference type="EMBL" id="QHI38379.1"/>
    </source>
</evidence>
<dbReference type="EMBL" id="CP019288">
    <property type="protein sequence ID" value="QHI38379.1"/>
    <property type="molecule type" value="Genomic_DNA"/>
</dbReference>
<organism evidence="1 2">
    <name type="scientific">Kordia antarctica</name>
    <dbReference type="NCBI Taxonomy" id="1218801"/>
    <lineage>
        <taxon>Bacteria</taxon>
        <taxon>Pseudomonadati</taxon>
        <taxon>Bacteroidota</taxon>
        <taxon>Flavobacteriia</taxon>
        <taxon>Flavobacteriales</taxon>
        <taxon>Flavobacteriaceae</taxon>
        <taxon>Kordia</taxon>
    </lineage>
</organism>
<reference evidence="1 2" key="1">
    <citation type="journal article" date="2013" name="Int. J. Syst. Evol. Microbiol.">
        <title>Kordia antarctica sp. nov., isolated from Antarctic seawater.</title>
        <authorList>
            <person name="Baek K."/>
            <person name="Choi A."/>
            <person name="Kang I."/>
            <person name="Lee K."/>
            <person name="Cho J.C."/>
        </authorList>
    </citation>
    <scope>NUCLEOTIDE SEQUENCE [LARGE SCALE GENOMIC DNA]</scope>
    <source>
        <strain evidence="1 2">IMCC3317</strain>
    </source>
</reference>
<protein>
    <submittedName>
        <fullName evidence="1">Uncharacterized protein</fullName>
    </submittedName>
</protein>
<evidence type="ECO:0000313" key="2">
    <source>
        <dbReference type="Proteomes" id="UP000464657"/>
    </source>
</evidence>
<proteinExistence type="predicted"/>
<keyword evidence="2" id="KW-1185">Reference proteome</keyword>
<dbReference type="KEGG" id="kan:IMCC3317_37710"/>
<name>A0A7L4ZPI1_9FLAO</name>
<sequence>MKKKRFILNKLLLNKNLVSSLQGNSVVSGGKGQDSRPTVNTVELSHCIGIQGVPPTCRSVYPCA</sequence>
<dbReference type="Proteomes" id="UP000464657">
    <property type="component" value="Chromosome"/>
</dbReference>